<feature type="domain" description="Nucleotidyl transferase" evidence="3">
    <location>
        <begin position="11"/>
        <end position="128"/>
    </location>
</feature>
<keyword evidence="1 4" id="KW-0808">Transferase</keyword>
<dbReference type="PANTHER" id="PTHR43584">
    <property type="entry name" value="NUCLEOTIDYL TRANSFERASE"/>
    <property type="match status" value="1"/>
</dbReference>
<dbReference type="PANTHER" id="PTHR43584:SF8">
    <property type="entry name" value="N-ACETYLMURAMATE ALPHA-1-PHOSPHATE URIDYLYLTRANSFERASE"/>
    <property type="match status" value="1"/>
</dbReference>
<name>A0A1G5ZP60_9BACT</name>
<dbReference type="InterPro" id="IPR050065">
    <property type="entry name" value="GlmU-like"/>
</dbReference>
<gene>
    <name evidence="4" type="ORF">SAMN03080617_04208</name>
</gene>
<dbReference type="GO" id="GO:0016779">
    <property type="term" value="F:nucleotidyltransferase activity"/>
    <property type="evidence" value="ECO:0007669"/>
    <property type="project" value="UniProtKB-KW"/>
</dbReference>
<evidence type="ECO:0000313" key="4">
    <source>
        <dbReference type="EMBL" id="SDA96350.1"/>
    </source>
</evidence>
<dbReference type="SUPFAM" id="SSF53448">
    <property type="entry name" value="Nucleotide-diphospho-sugar transferases"/>
    <property type="match status" value="1"/>
</dbReference>
<keyword evidence="5" id="KW-1185">Reference proteome</keyword>
<dbReference type="STRING" id="279824.SAMN03080617_04208"/>
<organism evidence="4 5">
    <name type="scientific">Algoriphagus alkaliphilus</name>
    <dbReference type="NCBI Taxonomy" id="279824"/>
    <lineage>
        <taxon>Bacteria</taxon>
        <taxon>Pseudomonadati</taxon>
        <taxon>Bacteroidota</taxon>
        <taxon>Cytophagia</taxon>
        <taxon>Cytophagales</taxon>
        <taxon>Cyclobacteriaceae</taxon>
        <taxon>Algoriphagus</taxon>
    </lineage>
</organism>
<evidence type="ECO:0000256" key="1">
    <source>
        <dbReference type="ARBA" id="ARBA00022679"/>
    </source>
</evidence>
<dbReference type="InterPro" id="IPR029044">
    <property type="entry name" value="Nucleotide-diphossugar_trans"/>
</dbReference>
<dbReference type="Proteomes" id="UP000198756">
    <property type="component" value="Unassembled WGS sequence"/>
</dbReference>
<accession>A0A1G5ZP60</accession>
<keyword evidence="2" id="KW-0548">Nucleotidyltransferase</keyword>
<evidence type="ECO:0000259" key="3">
    <source>
        <dbReference type="Pfam" id="PF00483"/>
    </source>
</evidence>
<dbReference type="EMBL" id="FMXE01000050">
    <property type="protein sequence ID" value="SDA96350.1"/>
    <property type="molecule type" value="Genomic_DNA"/>
</dbReference>
<dbReference type="Pfam" id="PF00483">
    <property type="entry name" value="NTP_transferase"/>
    <property type="match status" value="1"/>
</dbReference>
<protein>
    <submittedName>
        <fullName evidence="4">Nucleotidyl transferase</fullName>
    </submittedName>
</protein>
<dbReference type="InterPro" id="IPR005835">
    <property type="entry name" value="NTP_transferase_dom"/>
</dbReference>
<dbReference type="RefSeq" id="WP_092734787.1">
    <property type="nucleotide sequence ID" value="NZ_FMXE01000050.1"/>
</dbReference>
<dbReference type="OrthoDB" id="9813880at2"/>
<sequence>MSNLKQGIRHGLIMAAGRGTRMAPLTDSIPKPMAPLWGSTLIANGITKIKPHLENLHITVGYKGADLAKHVIELGVSSVINTEGKGNAWWVFNSLLKNLDEPVLVMTADNVTDFTIELLFEEYKRLGSPPCMVIPVIPVQGLDGDFIHQSNNLVSKLDRTEPTKIYCSGIQILNPFLINQIMDKKEDFSEVWNELIKKKCLFSSSIFPDKWFTVDSIQSLSDAHKLKI</sequence>
<reference evidence="5" key="1">
    <citation type="submission" date="2016-10" db="EMBL/GenBank/DDBJ databases">
        <authorList>
            <person name="Varghese N."/>
            <person name="Submissions S."/>
        </authorList>
    </citation>
    <scope>NUCLEOTIDE SEQUENCE [LARGE SCALE GENOMIC DNA]</scope>
    <source>
        <strain evidence="5">DSM 22703</strain>
    </source>
</reference>
<dbReference type="Gene3D" id="3.90.550.10">
    <property type="entry name" value="Spore Coat Polysaccharide Biosynthesis Protein SpsA, Chain A"/>
    <property type="match status" value="1"/>
</dbReference>
<proteinExistence type="predicted"/>
<evidence type="ECO:0000313" key="5">
    <source>
        <dbReference type="Proteomes" id="UP000198756"/>
    </source>
</evidence>
<dbReference type="AlphaFoldDB" id="A0A1G5ZP60"/>
<evidence type="ECO:0000256" key="2">
    <source>
        <dbReference type="ARBA" id="ARBA00022695"/>
    </source>
</evidence>